<keyword evidence="1" id="KW-0472">Membrane</keyword>
<feature type="transmembrane region" description="Helical" evidence="1">
    <location>
        <begin position="76"/>
        <end position="103"/>
    </location>
</feature>
<evidence type="ECO:0000313" key="2">
    <source>
        <dbReference type="EMBL" id="GIE93425.1"/>
    </source>
</evidence>
<evidence type="ECO:0000256" key="1">
    <source>
        <dbReference type="SAM" id="Phobius"/>
    </source>
</evidence>
<comment type="caution">
    <text evidence="2">The sequence shown here is derived from an EMBL/GenBank/DDBJ whole genome shotgun (WGS) entry which is preliminary data.</text>
</comment>
<protein>
    <submittedName>
        <fullName evidence="2">Uncharacterized protein</fullName>
    </submittedName>
</protein>
<dbReference type="Proteomes" id="UP000636960">
    <property type="component" value="Unassembled WGS sequence"/>
</dbReference>
<reference evidence="2" key="1">
    <citation type="submission" date="2021-01" db="EMBL/GenBank/DDBJ databases">
        <title>Whole genome shotgun sequence of Actinoplanes rishiriensis NBRC 108556.</title>
        <authorList>
            <person name="Komaki H."/>
            <person name="Tamura T."/>
        </authorList>
    </citation>
    <scope>NUCLEOTIDE SEQUENCE</scope>
    <source>
        <strain evidence="2">NBRC 108556</strain>
    </source>
</reference>
<feature type="transmembrane region" description="Helical" evidence="1">
    <location>
        <begin position="109"/>
        <end position="128"/>
    </location>
</feature>
<dbReference type="AlphaFoldDB" id="A0A919MVA8"/>
<dbReference type="RefSeq" id="WP_203779604.1">
    <property type="nucleotide sequence ID" value="NZ_BOMV01000007.1"/>
</dbReference>
<feature type="transmembrane region" description="Helical" evidence="1">
    <location>
        <begin position="173"/>
        <end position="193"/>
    </location>
</feature>
<keyword evidence="1" id="KW-0812">Transmembrane</keyword>
<gene>
    <name evidence="2" type="ORF">Ari01nite_08900</name>
</gene>
<keyword evidence="3" id="KW-1185">Reference proteome</keyword>
<evidence type="ECO:0000313" key="3">
    <source>
        <dbReference type="Proteomes" id="UP000636960"/>
    </source>
</evidence>
<keyword evidence="1" id="KW-1133">Transmembrane helix</keyword>
<organism evidence="2 3">
    <name type="scientific">Paractinoplanes rishiriensis</name>
    <dbReference type="NCBI Taxonomy" id="1050105"/>
    <lineage>
        <taxon>Bacteria</taxon>
        <taxon>Bacillati</taxon>
        <taxon>Actinomycetota</taxon>
        <taxon>Actinomycetes</taxon>
        <taxon>Micromonosporales</taxon>
        <taxon>Micromonosporaceae</taxon>
        <taxon>Paractinoplanes</taxon>
    </lineage>
</organism>
<sequence length="200" mass="21531">MTRVVLSEMYRTLTVRSAWLSMTCYATLGIATGWFSAQFWTLFISIGAFAVTAVTTAQHYQHRTAVLLFLGQPNRLLVLAAQCLVGAVLALVTATVSGVIVIGQGDGDVFRYTLTAVPLIAVFGVANATLVRRPTWLFAGWALWMIAVEGVIGKFQSRLPLSSMLIGASGNPAYLLAFAGWTALFLAAAIWSIRRDLADG</sequence>
<accession>A0A919MVA8</accession>
<name>A0A919MVA8_9ACTN</name>
<dbReference type="EMBL" id="BOMV01000007">
    <property type="protein sequence ID" value="GIE93425.1"/>
    <property type="molecule type" value="Genomic_DNA"/>
</dbReference>
<feature type="transmembrane region" description="Helical" evidence="1">
    <location>
        <begin position="135"/>
        <end position="153"/>
    </location>
</feature>
<proteinExistence type="predicted"/>
<feature type="transmembrane region" description="Helical" evidence="1">
    <location>
        <begin position="37"/>
        <end position="55"/>
    </location>
</feature>
<feature type="transmembrane region" description="Helical" evidence="1">
    <location>
        <begin position="12"/>
        <end position="31"/>
    </location>
</feature>